<evidence type="ECO:0000256" key="1">
    <source>
        <dbReference type="SAM" id="MobiDB-lite"/>
    </source>
</evidence>
<sequence length="199" mass="21144">MIEPGQIGRPVRTIALCKSDNYPRSVADRVGADPARAVLEVGGGQSSQHPVTASAQAIADGTSSVALVFGSEAIPTVRHLAAGEPRPDFTETRGGQLEDRGYGLSGMVGRYSAAHGLTDATTHYALFENARRARSGRTPEQYARSPPAALRSGRTADRFTIREMIRDLKSRCIMTCRAYRERRGGGGDTSASADHLGSG</sequence>
<evidence type="ECO:0000313" key="2">
    <source>
        <dbReference type="EMBL" id="MQY27492.1"/>
    </source>
</evidence>
<keyword evidence="3" id="KW-1185">Reference proteome</keyword>
<dbReference type="AlphaFoldDB" id="A0A7K0DQ42"/>
<dbReference type="Proteomes" id="UP000431401">
    <property type="component" value="Unassembled WGS sequence"/>
</dbReference>
<feature type="region of interest" description="Disordered" evidence="1">
    <location>
        <begin position="135"/>
        <end position="155"/>
    </location>
</feature>
<name>A0A7K0DQ42_9NOCA</name>
<dbReference type="GO" id="GO:0016746">
    <property type="term" value="F:acyltransferase activity"/>
    <property type="evidence" value="ECO:0007669"/>
    <property type="project" value="InterPro"/>
</dbReference>
<gene>
    <name evidence="2" type="ORF">NRB56_30750</name>
</gene>
<proteinExistence type="predicted"/>
<reference evidence="2 3" key="1">
    <citation type="submission" date="2019-10" db="EMBL/GenBank/DDBJ databases">
        <title>Nocardia macrotermitis sp. nov. and Nocardia aurantia sp. nov., isolated from the gut of fungus growing-termite Macrotermes natalensis.</title>
        <authorList>
            <person name="Benndorf R."/>
            <person name="Schwitalla J."/>
            <person name="Martin K."/>
            <person name="De Beer W."/>
            <person name="Kaster A.-K."/>
            <person name="Vollmers J."/>
            <person name="Poulsen M."/>
            <person name="Beemelmanns C."/>
        </authorList>
    </citation>
    <scope>NUCLEOTIDE SEQUENCE [LARGE SCALE GENOMIC DNA]</scope>
    <source>
        <strain evidence="2 3">RB56</strain>
    </source>
</reference>
<protein>
    <submittedName>
        <fullName evidence="2">Uncharacterized protein</fullName>
    </submittedName>
</protein>
<dbReference type="InterPro" id="IPR016039">
    <property type="entry name" value="Thiolase-like"/>
</dbReference>
<comment type="caution">
    <text evidence="2">The sequence shown here is derived from an EMBL/GenBank/DDBJ whole genome shotgun (WGS) entry which is preliminary data.</text>
</comment>
<accession>A0A7K0DQ42</accession>
<evidence type="ECO:0000313" key="3">
    <source>
        <dbReference type="Proteomes" id="UP000431401"/>
    </source>
</evidence>
<organism evidence="2 3">
    <name type="scientific">Nocardia aurantia</name>
    <dbReference type="NCBI Taxonomy" id="2585199"/>
    <lineage>
        <taxon>Bacteria</taxon>
        <taxon>Bacillati</taxon>
        <taxon>Actinomycetota</taxon>
        <taxon>Actinomycetes</taxon>
        <taxon>Mycobacteriales</taxon>
        <taxon>Nocardiaceae</taxon>
        <taxon>Nocardia</taxon>
    </lineage>
</organism>
<dbReference type="Gene3D" id="3.40.47.10">
    <property type="match status" value="1"/>
</dbReference>
<dbReference type="EMBL" id="WEGI01000006">
    <property type="protein sequence ID" value="MQY27492.1"/>
    <property type="molecule type" value="Genomic_DNA"/>
</dbReference>